<dbReference type="Proteomes" id="UP000229342">
    <property type="component" value="Unassembled WGS sequence"/>
</dbReference>
<protein>
    <submittedName>
        <fullName evidence="1">Uncharacterized protein</fullName>
    </submittedName>
</protein>
<accession>A0A2H0KEP4</accession>
<comment type="caution">
    <text evidence="1">The sequence shown here is derived from an EMBL/GenBank/DDBJ whole genome shotgun (WGS) entry which is preliminary data.</text>
</comment>
<organism evidence="1 2">
    <name type="scientific">Candidatus Taylorbacteria bacterium CG11_big_fil_rev_8_21_14_0_20_46_11</name>
    <dbReference type="NCBI Taxonomy" id="1975025"/>
    <lineage>
        <taxon>Bacteria</taxon>
        <taxon>Candidatus Tayloriibacteriota</taxon>
    </lineage>
</organism>
<evidence type="ECO:0000313" key="2">
    <source>
        <dbReference type="Proteomes" id="UP000229342"/>
    </source>
</evidence>
<dbReference type="EMBL" id="PCVG01000021">
    <property type="protein sequence ID" value="PIQ68864.1"/>
    <property type="molecule type" value="Genomic_DNA"/>
</dbReference>
<sequence length="69" mass="8127">MEDLLDDRVKQCEIVKILKVDKSTISRELKRKRKNGRYGADRAGKRCQKLFIAHEIRICDNPIKIKKLC</sequence>
<dbReference type="AlphaFoldDB" id="A0A2H0KEP4"/>
<gene>
    <name evidence="1" type="ORF">COV91_01810</name>
</gene>
<evidence type="ECO:0000313" key="1">
    <source>
        <dbReference type="EMBL" id="PIQ68864.1"/>
    </source>
</evidence>
<name>A0A2H0KEP4_9BACT</name>
<proteinExistence type="predicted"/>
<reference evidence="1 2" key="1">
    <citation type="submission" date="2017-09" db="EMBL/GenBank/DDBJ databases">
        <title>Depth-based differentiation of microbial function through sediment-hosted aquifers and enrichment of novel symbionts in the deep terrestrial subsurface.</title>
        <authorList>
            <person name="Probst A.J."/>
            <person name="Ladd B."/>
            <person name="Jarett J.K."/>
            <person name="Geller-Mcgrath D.E."/>
            <person name="Sieber C.M."/>
            <person name="Emerson J.B."/>
            <person name="Anantharaman K."/>
            <person name="Thomas B.C."/>
            <person name="Malmstrom R."/>
            <person name="Stieglmeier M."/>
            <person name="Klingl A."/>
            <person name="Woyke T."/>
            <person name="Ryan C.M."/>
            <person name="Banfield J.F."/>
        </authorList>
    </citation>
    <scope>NUCLEOTIDE SEQUENCE [LARGE SCALE GENOMIC DNA]</scope>
    <source>
        <strain evidence="1">CG11_big_fil_rev_8_21_14_0_20_46_11</strain>
    </source>
</reference>